<dbReference type="InterPro" id="IPR026341">
    <property type="entry name" value="T9SS_type_B"/>
</dbReference>
<proteinExistence type="predicted"/>
<accession>A0A9D7SSU0</accession>
<dbReference type="Proteomes" id="UP000808337">
    <property type="component" value="Unassembled WGS sequence"/>
</dbReference>
<evidence type="ECO:0000313" key="2">
    <source>
        <dbReference type="Proteomes" id="UP000808337"/>
    </source>
</evidence>
<name>A0A9D7SSU0_9BACT</name>
<dbReference type="EMBL" id="JADKGY010000001">
    <property type="protein sequence ID" value="MBK9981125.1"/>
    <property type="molecule type" value="Genomic_DNA"/>
</dbReference>
<dbReference type="Pfam" id="PF13573">
    <property type="entry name" value="SprB"/>
    <property type="match status" value="1"/>
</dbReference>
<dbReference type="NCBIfam" id="TIGR04131">
    <property type="entry name" value="Bac_Flav_CTERM"/>
    <property type="match status" value="1"/>
</dbReference>
<evidence type="ECO:0000313" key="1">
    <source>
        <dbReference type="EMBL" id="MBK9981125.1"/>
    </source>
</evidence>
<dbReference type="Pfam" id="PF13585">
    <property type="entry name" value="CHU_C"/>
    <property type="match status" value="1"/>
</dbReference>
<dbReference type="Gene3D" id="2.60.40.740">
    <property type="match status" value="2"/>
</dbReference>
<protein>
    <submittedName>
        <fullName evidence="1">Gliding motility-associated C-terminal domain-containing protein</fullName>
    </submittedName>
</protein>
<comment type="caution">
    <text evidence="1">The sequence shown here is derived from an EMBL/GenBank/DDBJ whole genome shotgun (WGS) entry which is preliminary data.</text>
</comment>
<dbReference type="InterPro" id="IPR025667">
    <property type="entry name" value="SprB_repeat"/>
</dbReference>
<reference evidence="1 2" key="1">
    <citation type="submission" date="2020-10" db="EMBL/GenBank/DDBJ databases">
        <title>Connecting structure to function with the recovery of over 1000 high-quality activated sludge metagenome-assembled genomes encoding full-length rRNA genes using long-read sequencing.</title>
        <authorList>
            <person name="Singleton C.M."/>
            <person name="Petriglieri F."/>
            <person name="Kristensen J.M."/>
            <person name="Kirkegaard R.H."/>
            <person name="Michaelsen T.Y."/>
            <person name="Andersen M.H."/>
            <person name="Karst S.M."/>
            <person name="Dueholm M.S."/>
            <person name="Nielsen P.H."/>
            <person name="Albertsen M."/>
        </authorList>
    </citation>
    <scope>NUCLEOTIDE SEQUENCE [LARGE SCALE GENOMIC DNA]</scope>
    <source>
        <strain evidence="1">Ribe_18-Q3-R11-54_MAXAC.273</strain>
    </source>
</reference>
<gene>
    <name evidence="1" type="ORF">IPP15_01645</name>
</gene>
<sequence>MDSLILTAYAFGGAEPYSYLWSTGETTVSIYALNSSTATYSVTITGITGCTASGSITLGLNVAPYINASATQSCENFPIYLDATFLFLVVPPPGVTWLWSTGATTESISVLNSGTYSVTLTDPANGCTYTLSQPVTFLPAPTPVITGPLQICGGQSITLNATGGPYNQYLWLPTLQSTPSISVNTPGTYIVQVQDGNFCYGYDTVTVMAGAAININGTATQLTSCNTPNGMVNITISPSGSYTYQWSNGATTEDITNLQAGQYTVTVSDGANCSITASFTVDDGTTVPLLSSLQSAATCGQNNGSIDLTIAPSGTYLINWSNGLNTEDIVNITAGTYSVTVTSASGCSSTEVIVVPDNSVSITLAENITPNTSCILNNGAIALNVTPVSTYTFLWSNGAITEDLSNLAPGNYSVTVTKGINCISIGNYVVANQTNAPAIQSISSPASCGESNGSIDLQISNGIAPFTFLWSNGNTTQGIVNVAANTYSVTVTGSNGCTSATTIDLPGNSIPINISGQTSPNTSCINSNGSIDITISPAGAYTFQWSTGATTEDLFNIGGGTFDVTVTLGINCIQTASFTVDNQNIPFSVLGSSSSNTSCTSPNGSIDLTVTPAGAYTYEWNSGVTSEDLQNLNAGNYIVTVTNIDGCIISSAFDIINSIASIDISGITMPNTSCQNPNGSVDISLSPPGTYMFLWSDGRTSEDLQNISPGIYGITVTSSEGCTASTTFTIDNQSATFSLAAIPLSNNSCVNPNGSLDLSVSPPGVYSFLWSNGASAEDIQSLLAGIYNVTVSDLNQCSSSASYIINDSTVLPFVTSLLTPETCGTGNGSIDLTATPLQSTFLWSGGATTEDLQNINSGTYMVTITGIGGCITLDTFTIDNLNSNFSISAITTNNASCIQSNGAIDISVTPAGTYTFSWSNGATTEDLQNLAAGQYIVTVADALNCSSSLTLSIVDSTINPVVSQLITPSTCGQNNGSIVLSITPVSGNSFLWSTGVNTQDLQNIAAGVYSVTVTGSNGCDAVGSFAVPNNNSIFSIDGNVNANTSCIASNGSIDLIIAPTGNYTYAWSTGSSTPSIQNLGSGTYIVTVIDQFNCSSTHSFTVDDSTSNPVIMQNIIPATCGQQNGSIDISISPNSSSNFLWSNGTTTEDLINVFSGVYALTVTNTNGCSVTGLFTIPNLNSSFNISSVITDDHTCVNPSGAVDLTITPSGQYLFSWSNGATTEDLSNVLSGIYQVTITDLNNCSSSDIFSIENNATIPLLSDIITHPTCGDENGSIDLTVTPPNGNQFNWSTGDTSEDITQLSQGVYSVTITDINGCSISSSFTMPGSTPVEVSIDADLFLSNDSMVNCSLQLNIPLAMVDTIAWMPEELFNCHQRICPEQNFVLTQSTQIMVMVMDTNGCIGFANLALDVDKEFHVYIPNVFSPNGDGPNDMFTVYANKEIDEVVELLIFDRWGNCVFINNHFPPNEPTYGWNGSFKGLGMNPDVFAYRAVVRYSNGEEHAYKGDVTLIR</sequence>
<organism evidence="1 2">
    <name type="scientific">Candidatus Opimibacter skivensis</name>
    <dbReference type="NCBI Taxonomy" id="2982028"/>
    <lineage>
        <taxon>Bacteria</taxon>
        <taxon>Pseudomonadati</taxon>
        <taxon>Bacteroidota</taxon>
        <taxon>Saprospiria</taxon>
        <taxon>Saprospirales</taxon>
        <taxon>Saprospiraceae</taxon>
        <taxon>Candidatus Opimibacter</taxon>
    </lineage>
</organism>